<feature type="non-terminal residue" evidence="2">
    <location>
        <position position="83"/>
    </location>
</feature>
<organism evidence="2 3">
    <name type="scientific">Leptotrombidium deliense</name>
    <dbReference type="NCBI Taxonomy" id="299467"/>
    <lineage>
        <taxon>Eukaryota</taxon>
        <taxon>Metazoa</taxon>
        <taxon>Ecdysozoa</taxon>
        <taxon>Arthropoda</taxon>
        <taxon>Chelicerata</taxon>
        <taxon>Arachnida</taxon>
        <taxon>Acari</taxon>
        <taxon>Acariformes</taxon>
        <taxon>Trombidiformes</taxon>
        <taxon>Prostigmata</taxon>
        <taxon>Anystina</taxon>
        <taxon>Parasitengona</taxon>
        <taxon>Trombiculoidea</taxon>
        <taxon>Trombiculidae</taxon>
        <taxon>Leptotrombidium</taxon>
    </lineage>
</organism>
<dbReference type="OrthoDB" id="415411at2759"/>
<accession>A0A443SPS2</accession>
<dbReference type="GO" id="GO:0016787">
    <property type="term" value="F:hydrolase activity"/>
    <property type="evidence" value="ECO:0007669"/>
    <property type="project" value="UniProtKB-ARBA"/>
</dbReference>
<dbReference type="InterPro" id="IPR017850">
    <property type="entry name" value="Alkaline_phosphatase_core_sf"/>
</dbReference>
<keyword evidence="1" id="KW-0732">Signal</keyword>
<dbReference type="VEuPathDB" id="VectorBase:LDEU002513"/>
<protein>
    <submittedName>
        <fullName evidence="2">Ectonucleotide pyrophosphatase/phosphodiesterase family member 5-like protein</fullName>
    </submittedName>
</protein>
<gene>
    <name evidence="2" type="ORF">B4U80_13648</name>
</gene>
<sequence>MEPIAVCRVMVSIFLYLLNSLNTGEESKRQLIILSFDGFRYDYINHYSTPTFDRIANEGAHAPLGYRAEFATKTFPTHWTIAT</sequence>
<reference evidence="2 3" key="1">
    <citation type="journal article" date="2018" name="Gigascience">
        <title>Genomes of trombidid mites reveal novel predicted allergens and laterally-transferred genes associated with secondary metabolism.</title>
        <authorList>
            <person name="Dong X."/>
            <person name="Chaisiri K."/>
            <person name="Xia D."/>
            <person name="Armstrong S.D."/>
            <person name="Fang Y."/>
            <person name="Donnelly M.J."/>
            <person name="Kadowaki T."/>
            <person name="McGarry J.W."/>
            <person name="Darby A.C."/>
            <person name="Makepeace B.L."/>
        </authorList>
    </citation>
    <scope>NUCLEOTIDE SEQUENCE [LARGE SCALE GENOMIC DNA]</scope>
    <source>
        <strain evidence="2">UoL-UT</strain>
    </source>
</reference>
<evidence type="ECO:0000313" key="3">
    <source>
        <dbReference type="Proteomes" id="UP000288716"/>
    </source>
</evidence>
<keyword evidence="3" id="KW-1185">Reference proteome</keyword>
<dbReference type="Proteomes" id="UP000288716">
    <property type="component" value="Unassembled WGS sequence"/>
</dbReference>
<dbReference type="PANTHER" id="PTHR10151">
    <property type="entry name" value="ECTONUCLEOTIDE PYROPHOSPHATASE/PHOSPHODIESTERASE"/>
    <property type="match status" value="1"/>
</dbReference>
<feature type="chain" id="PRO_5019354028" evidence="1">
    <location>
        <begin position="25"/>
        <end position="83"/>
    </location>
</feature>
<dbReference type="InterPro" id="IPR002591">
    <property type="entry name" value="Phosphodiest/P_Trfase"/>
</dbReference>
<dbReference type="AlphaFoldDB" id="A0A443SPS2"/>
<evidence type="ECO:0000256" key="1">
    <source>
        <dbReference type="SAM" id="SignalP"/>
    </source>
</evidence>
<name>A0A443SPS2_9ACAR</name>
<dbReference type="SUPFAM" id="SSF53649">
    <property type="entry name" value="Alkaline phosphatase-like"/>
    <property type="match status" value="1"/>
</dbReference>
<dbReference type="STRING" id="299467.A0A443SPS2"/>
<dbReference type="EMBL" id="NCKV01000872">
    <property type="protein sequence ID" value="RWS29528.1"/>
    <property type="molecule type" value="Genomic_DNA"/>
</dbReference>
<comment type="caution">
    <text evidence="2">The sequence shown here is derived from an EMBL/GenBank/DDBJ whole genome shotgun (WGS) entry which is preliminary data.</text>
</comment>
<feature type="signal peptide" evidence="1">
    <location>
        <begin position="1"/>
        <end position="24"/>
    </location>
</feature>
<proteinExistence type="predicted"/>
<dbReference type="PANTHER" id="PTHR10151:SF120">
    <property type="entry name" value="BIS(5'-ADENOSYL)-TRIPHOSPHATASE"/>
    <property type="match status" value="1"/>
</dbReference>
<evidence type="ECO:0000313" key="2">
    <source>
        <dbReference type="EMBL" id="RWS29528.1"/>
    </source>
</evidence>
<dbReference type="Gene3D" id="3.40.720.10">
    <property type="entry name" value="Alkaline Phosphatase, subunit A"/>
    <property type="match status" value="1"/>
</dbReference>
<dbReference type="Pfam" id="PF01663">
    <property type="entry name" value="Phosphodiest"/>
    <property type="match status" value="1"/>
</dbReference>